<evidence type="ECO:0000313" key="3">
    <source>
        <dbReference type="Proteomes" id="UP000008177"/>
    </source>
</evidence>
<protein>
    <submittedName>
        <fullName evidence="2">Uncharacterized protein</fullName>
    </submittedName>
</protein>
<organism evidence="2 3">
    <name type="scientific">Botryotinia fuckeliana (strain T4)</name>
    <name type="common">Noble rot fungus</name>
    <name type="synonym">Botrytis cinerea</name>
    <dbReference type="NCBI Taxonomy" id="999810"/>
    <lineage>
        <taxon>Eukaryota</taxon>
        <taxon>Fungi</taxon>
        <taxon>Dikarya</taxon>
        <taxon>Ascomycota</taxon>
        <taxon>Pezizomycotina</taxon>
        <taxon>Leotiomycetes</taxon>
        <taxon>Helotiales</taxon>
        <taxon>Sclerotiniaceae</taxon>
        <taxon>Botrytis</taxon>
    </lineage>
</organism>
<proteinExistence type="predicted"/>
<dbReference type="Proteomes" id="UP000008177">
    <property type="component" value="Unplaced contigs"/>
</dbReference>
<gene>
    <name evidence="2" type="ORF">BofuT4_uP161150.1</name>
</gene>
<feature type="region of interest" description="Disordered" evidence="1">
    <location>
        <begin position="1"/>
        <end position="22"/>
    </location>
</feature>
<dbReference type="EMBL" id="FQ790352">
    <property type="protein sequence ID" value="CCD54826.1"/>
    <property type="molecule type" value="Genomic_DNA"/>
</dbReference>
<evidence type="ECO:0000313" key="2">
    <source>
        <dbReference type="EMBL" id="CCD54826.1"/>
    </source>
</evidence>
<accession>G2YTR6</accession>
<dbReference type="HOGENOM" id="CLU_2775680_0_0_1"/>
<reference evidence="3" key="1">
    <citation type="journal article" date="2011" name="PLoS Genet.">
        <title>Genomic analysis of the necrotrophic fungal pathogens Sclerotinia sclerotiorum and Botrytis cinerea.</title>
        <authorList>
            <person name="Amselem J."/>
            <person name="Cuomo C.A."/>
            <person name="van Kan J.A."/>
            <person name="Viaud M."/>
            <person name="Benito E.P."/>
            <person name="Couloux A."/>
            <person name="Coutinho P.M."/>
            <person name="de Vries R.P."/>
            <person name="Dyer P.S."/>
            <person name="Fillinger S."/>
            <person name="Fournier E."/>
            <person name="Gout L."/>
            <person name="Hahn M."/>
            <person name="Kohn L."/>
            <person name="Lapalu N."/>
            <person name="Plummer K.M."/>
            <person name="Pradier J.M."/>
            <person name="Quevillon E."/>
            <person name="Sharon A."/>
            <person name="Simon A."/>
            <person name="ten Have A."/>
            <person name="Tudzynski B."/>
            <person name="Tudzynski P."/>
            <person name="Wincker P."/>
            <person name="Andrew M."/>
            <person name="Anthouard V."/>
            <person name="Beever R.E."/>
            <person name="Beffa R."/>
            <person name="Benoit I."/>
            <person name="Bouzid O."/>
            <person name="Brault B."/>
            <person name="Chen Z."/>
            <person name="Choquer M."/>
            <person name="Collemare J."/>
            <person name="Cotton P."/>
            <person name="Danchin E.G."/>
            <person name="Da Silva C."/>
            <person name="Gautier A."/>
            <person name="Giraud C."/>
            <person name="Giraud T."/>
            <person name="Gonzalez C."/>
            <person name="Grossetete S."/>
            <person name="Guldener U."/>
            <person name="Henrissat B."/>
            <person name="Howlett B.J."/>
            <person name="Kodira C."/>
            <person name="Kretschmer M."/>
            <person name="Lappartient A."/>
            <person name="Leroch M."/>
            <person name="Levis C."/>
            <person name="Mauceli E."/>
            <person name="Neuveglise C."/>
            <person name="Oeser B."/>
            <person name="Pearson M."/>
            <person name="Poulain J."/>
            <person name="Poussereau N."/>
            <person name="Quesneville H."/>
            <person name="Rascle C."/>
            <person name="Schumacher J."/>
            <person name="Segurens B."/>
            <person name="Sexton A."/>
            <person name="Silva E."/>
            <person name="Sirven C."/>
            <person name="Soanes D.M."/>
            <person name="Talbot N.J."/>
            <person name="Templeton M."/>
            <person name="Yandava C."/>
            <person name="Yarden O."/>
            <person name="Zeng Q."/>
            <person name="Rollins J.A."/>
            <person name="Lebrun M.H."/>
            <person name="Dickman M."/>
        </authorList>
    </citation>
    <scope>NUCLEOTIDE SEQUENCE [LARGE SCALE GENOMIC DNA]</scope>
    <source>
        <strain evidence="3">T4</strain>
    </source>
</reference>
<name>G2YTR6_BOTF4</name>
<dbReference type="InParanoid" id="G2YTR6"/>
<dbReference type="AlphaFoldDB" id="G2YTR6"/>
<evidence type="ECO:0000256" key="1">
    <source>
        <dbReference type="SAM" id="MobiDB-lite"/>
    </source>
</evidence>
<sequence>MSVHGKQDRFLSGGPRGNTAAVGDEGKYQLEIELLGCTYGVDGWWEGGNGGGRCDFIGRHGEGDNVRIN</sequence>